<dbReference type="Proteomes" id="UP001279410">
    <property type="component" value="Unassembled WGS sequence"/>
</dbReference>
<evidence type="ECO:0000313" key="3">
    <source>
        <dbReference type="Proteomes" id="UP001279410"/>
    </source>
</evidence>
<keyword evidence="3" id="KW-1185">Reference proteome</keyword>
<dbReference type="EMBL" id="BRZM01000087">
    <property type="protein sequence ID" value="GLD66080.1"/>
    <property type="molecule type" value="Genomic_DNA"/>
</dbReference>
<organism evidence="2 3">
    <name type="scientific">Lates japonicus</name>
    <name type="common">Japanese lates</name>
    <dbReference type="NCBI Taxonomy" id="270547"/>
    <lineage>
        <taxon>Eukaryota</taxon>
        <taxon>Metazoa</taxon>
        <taxon>Chordata</taxon>
        <taxon>Craniata</taxon>
        <taxon>Vertebrata</taxon>
        <taxon>Euteleostomi</taxon>
        <taxon>Actinopterygii</taxon>
        <taxon>Neopterygii</taxon>
        <taxon>Teleostei</taxon>
        <taxon>Neoteleostei</taxon>
        <taxon>Acanthomorphata</taxon>
        <taxon>Carangaria</taxon>
        <taxon>Carangaria incertae sedis</taxon>
        <taxon>Centropomidae</taxon>
        <taxon>Lates</taxon>
    </lineage>
</organism>
<reference evidence="2" key="1">
    <citation type="submission" date="2022-08" db="EMBL/GenBank/DDBJ databases">
        <title>Genome sequencing of akame (Lates japonicus).</title>
        <authorList>
            <person name="Hashiguchi Y."/>
            <person name="Takahashi H."/>
        </authorList>
    </citation>
    <scope>NUCLEOTIDE SEQUENCE</scope>
    <source>
        <strain evidence="2">Kochi</strain>
    </source>
</reference>
<keyword evidence="1" id="KW-0812">Transmembrane</keyword>
<comment type="caution">
    <text evidence="2">The sequence shown here is derived from an EMBL/GenBank/DDBJ whole genome shotgun (WGS) entry which is preliminary data.</text>
</comment>
<keyword evidence="1" id="KW-0472">Membrane</keyword>
<evidence type="ECO:0000313" key="2">
    <source>
        <dbReference type="EMBL" id="GLD66080.1"/>
    </source>
</evidence>
<gene>
    <name evidence="2" type="ORF">AKAME5_001750300</name>
</gene>
<protein>
    <submittedName>
        <fullName evidence="2">CCR4-NOT transcription complex subunit 4</fullName>
    </submittedName>
</protein>
<name>A0AAD3N6T8_LATJO</name>
<sequence>MFRTASLQLGLFRINTSPVSSSTDWQAAFGFGSYKQQQEGNMGFNPFDVTCRAPADLIEKDLCVKDSFSSSLSPSFFPHRTHRPLLNKGLGPQRGLPFSSQVPHSPCPPESAPSDRRLQHLQLPHSPFFIIIIIVIIIFVIFILLLLHHLFSVWSVLDGFHLHSQSTSLHLKQQLLGSYSAASHTTALSW</sequence>
<dbReference type="AlphaFoldDB" id="A0AAD3N6T8"/>
<proteinExistence type="predicted"/>
<keyword evidence="1" id="KW-1133">Transmembrane helix</keyword>
<feature type="transmembrane region" description="Helical" evidence="1">
    <location>
        <begin position="126"/>
        <end position="151"/>
    </location>
</feature>
<evidence type="ECO:0000256" key="1">
    <source>
        <dbReference type="SAM" id="Phobius"/>
    </source>
</evidence>
<accession>A0AAD3N6T8</accession>